<accession>A0A512BFW9</accession>
<evidence type="ECO:0000259" key="1">
    <source>
        <dbReference type="Pfam" id="PF04536"/>
    </source>
</evidence>
<organism evidence="2 3">
    <name type="scientific">Segetibacter aerophilus</name>
    <dbReference type="NCBI Taxonomy" id="670293"/>
    <lineage>
        <taxon>Bacteria</taxon>
        <taxon>Pseudomonadati</taxon>
        <taxon>Bacteroidota</taxon>
        <taxon>Chitinophagia</taxon>
        <taxon>Chitinophagales</taxon>
        <taxon>Chitinophagaceae</taxon>
        <taxon>Segetibacter</taxon>
    </lineage>
</organism>
<sequence>MVKAIQEAEKNTSGEVRLFVEGKCNYVDAVDRAKEIFFSLKMDQTKDRNAVLFYLAMDDRQLALFADEGIYRRLGESYWNDKVKKIIKSFTKDDYTGGICSVIYDIGDALKTEFPYESSDKNELPDEIIFGN</sequence>
<dbReference type="EMBL" id="BJYT01000012">
    <property type="protein sequence ID" value="GEO10727.1"/>
    <property type="molecule type" value="Genomic_DNA"/>
</dbReference>
<dbReference type="AlphaFoldDB" id="A0A512BFW9"/>
<comment type="caution">
    <text evidence="2">The sequence shown here is derived from an EMBL/GenBank/DDBJ whole genome shotgun (WGS) entry which is preliminary data.</text>
</comment>
<reference evidence="2 3" key="1">
    <citation type="submission" date="2019-07" db="EMBL/GenBank/DDBJ databases">
        <title>Whole genome shotgun sequence of Segetibacter aerophilus NBRC 106135.</title>
        <authorList>
            <person name="Hosoyama A."/>
            <person name="Uohara A."/>
            <person name="Ohji S."/>
            <person name="Ichikawa N."/>
        </authorList>
    </citation>
    <scope>NUCLEOTIDE SEQUENCE [LARGE SCALE GENOMIC DNA]</scope>
    <source>
        <strain evidence="2 3">NBRC 106135</strain>
    </source>
</reference>
<gene>
    <name evidence="2" type="ORF">SAE01_32230</name>
</gene>
<dbReference type="PANTHER" id="PTHR30373:SF8">
    <property type="entry name" value="BLL7265 PROTEIN"/>
    <property type="match status" value="1"/>
</dbReference>
<protein>
    <recommendedName>
        <fullName evidence="1">TPM domain-containing protein</fullName>
    </recommendedName>
</protein>
<dbReference type="Proteomes" id="UP000321513">
    <property type="component" value="Unassembled WGS sequence"/>
</dbReference>
<proteinExistence type="predicted"/>
<evidence type="ECO:0000313" key="3">
    <source>
        <dbReference type="Proteomes" id="UP000321513"/>
    </source>
</evidence>
<dbReference type="Pfam" id="PF04536">
    <property type="entry name" value="TPM_phosphatase"/>
    <property type="match status" value="1"/>
</dbReference>
<name>A0A512BFW9_9BACT</name>
<keyword evidence="3" id="KW-1185">Reference proteome</keyword>
<dbReference type="InterPro" id="IPR007621">
    <property type="entry name" value="TPM_dom"/>
</dbReference>
<dbReference type="Gene3D" id="3.10.310.50">
    <property type="match status" value="1"/>
</dbReference>
<feature type="domain" description="TPM" evidence="1">
    <location>
        <begin position="3"/>
        <end position="108"/>
    </location>
</feature>
<dbReference type="PANTHER" id="PTHR30373">
    <property type="entry name" value="UPF0603 PROTEIN YGCG"/>
    <property type="match status" value="1"/>
</dbReference>
<evidence type="ECO:0000313" key="2">
    <source>
        <dbReference type="EMBL" id="GEO10727.1"/>
    </source>
</evidence>